<gene>
    <name evidence="2" type="ORF">SAMN02745218_00866</name>
</gene>
<reference evidence="3" key="1">
    <citation type="submission" date="2016-11" db="EMBL/GenBank/DDBJ databases">
        <authorList>
            <person name="Varghese N."/>
            <person name="Submissions S."/>
        </authorList>
    </citation>
    <scope>NUCLEOTIDE SEQUENCE [LARGE SCALE GENOMIC DNA]</scope>
    <source>
        <strain evidence="3">DSM 11792</strain>
    </source>
</reference>
<dbReference type="GO" id="GO:0004519">
    <property type="term" value="F:endonuclease activity"/>
    <property type="evidence" value="ECO:0007669"/>
    <property type="project" value="UniProtKB-KW"/>
</dbReference>
<dbReference type="CDD" id="cd06260">
    <property type="entry name" value="DUF820-like"/>
    <property type="match status" value="1"/>
</dbReference>
<protein>
    <submittedName>
        <fullName evidence="2">Endonuclease, Uma2 family (Restriction endonuclease fold)</fullName>
    </submittedName>
</protein>
<dbReference type="AlphaFoldDB" id="A0A1M4WMX1"/>
<dbReference type="PANTHER" id="PTHR34107:SF4">
    <property type="entry name" value="SLL1222 PROTEIN"/>
    <property type="match status" value="1"/>
</dbReference>
<dbReference type="OrthoDB" id="9798254at2"/>
<dbReference type="InterPro" id="IPR011335">
    <property type="entry name" value="Restrct_endonuc-II-like"/>
</dbReference>
<dbReference type="Gene3D" id="3.90.1570.10">
    <property type="entry name" value="tt1808, chain A"/>
    <property type="match status" value="1"/>
</dbReference>
<dbReference type="InterPro" id="IPR008538">
    <property type="entry name" value="Uma2"/>
</dbReference>
<accession>A0A1M4WMX1</accession>
<dbReference type="Pfam" id="PF05685">
    <property type="entry name" value="Uma2"/>
    <property type="match status" value="1"/>
</dbReference>
<dbReference type="PANTHER" id="PTHR34107">
    <property type="entry name" value="SLL0198 PROTEIN-RELATED"/>
    <property type="match status" value="1"/>
</dbReference>
<evidence type="ECO:0000259" key="1">
    <source>
        <dbReference type="Pfam" id="PF05685"/>
    </source>
</evidence>
<dbReference type="EMBL" id="FQUW01000009">
    <property type="protein sequence ID" value="SHE82322.1"/>
    <property type="molecule type" value="Genomic_DNA"/>
</dbReference>
<dbReference type="SUPFAM" id="SSF52980">
    <property type="entry name" value="Restriction endonuclease-like"/>
    <property type="match status" value="1"/>
</dbReference>
<keyword evidence="2" id="KW-0378">Hydrolase</keyword>
<evidence type="ECO:0000313" key="3">
    <source>
        <dbReference type="Proteomes" id="UP000184196"/>
    </source>
</evidence>
<keyword evidence="2" id="KW-0255">Endonuclease</keyword>
<feature type="domain" description="Putative restriction endonuclease" evidence="1">
    <location>
        <begin position="17"/>
        <end position="182"/>
    </location>
</feature>
<dbReference type="InterPro" id="IPR012296">
    <property type="entry name" value="Nuclease_put_TT1808"/>
</dbReference>
<dbReference type="Proteomes" id="UP000184196">
    <property type="component" value="Unassembled WGS sequence"/>
</dbReference>
<proteinExistence type="predicted"/>
<sequence length="190" mass="22098">MNRTSIEIPPKELYTYEDYARLPEGAPYQLIGGKLVMTPSPSTFHQLVLVRLLGHFLNYQTKENRGTVLVSPVDVYFNHEETFQPDIIFISRERTHIIEHNKINGAPDLVVEILSPSTAYYDLRKKYRVYERYGVKEYWIVDPEDETVEIYLNKDGRFTLHQQVRRQGVVTSALLDGLKIEVAELLVQMP</sequence>
<keyword evidence="3" id="KW-1185">Reference proteome</keyword>
<keyword evidence="2" id="KW-0540">Nuclease</keyword>
<name>A0A1M4WMX1_9FIRM</name>
<organism evidence="2 3">
    <name type="scientific">Desulfofundulus australicus DSM 11792</name>
    <dbReference type="NCBI Taxonomy" id="1121425"/>
    <lineage>
        <taxon>Bacteria</taxon>
        <taxon>Bacillati</taxon>
        <taxon>Bacillota</taxon>
        <taxon>Clostridia</taxon>
        <taxon>Eubacteriales</taxon>
        <taxon>Peptococcaceae</taxon>
        <taxon>Desulfofundulus</taxon>
    </lineage>
</organism>
<dbReference type="RefSeq" id="WP_073163468.1">
    <property type="nucleotide sequence ID" value="NZ_FQUW01000009.1"/>
</dbReference>
<evidence type="ECO:0000313" key="2">
    <source>
        <dbReference type="EMBL" id="SHE82322.1"/>
    </source>
</evidence>